<dbReference type="InterPro" id="IPR007867">
    <property type="entry name" value="GMC_OxRtase_C"/>
</dbReference>
<organism evidence="7 8">
    <name type="scientific">Delitschia confertaspora ATCC 74209</name>
    <dbReference type="NCBI Taxonomy" id="1513339"/>
    <lineage>
        <taxon>Eukaryota</taxon>
        <taxon>Fungi</taxon>
        <taxon>Dikarya</taxon>
        <taxon>Ascomycota</taxon>
        <taxon>Pezizomycotina</taxon>
        <taxon>Dothideomycetes</taxon>
        <taxon>Pleosporomycetidae</taxon>
        <taxon>Pleosporales</taxon>
        <taxon>Delitschiaceae</taxon>
        <taxon>Delitschia</taxon>
    </lineage>
</organism>
<dbReference type="SUPFAM" id="SSF54373">
    <property type="entry name" value="FAD-linked reductases, C-terminal domain"/>
    <property type="match status" value="1"/>
</dbReference>
<comment type="caution">
    <text evidence="7">The sequence shown here is derived from an EMBL/GenBank/DDBJ whole genome shotgun (WGS) entry which is preliminary data.</text>
</comment>
<comment type="similarity">
    <text evidence="1">Belongs to the GMC oxidoreductase family.</text>
</comment>
<dbReference type="OrthoDB" id="269227at2759"/>
<evidence type="ECO:0000256" key="1">
    <source>
        <dbReference type="ARBA" id="ARBA00010790"/>
    </source>
</evidence>
<dbReference type="GO" id="GO:0044550">
    <property type="term" value="P:secondary metabolite biosynthetic process"/>
    <property type="evidence" value="ECO:0007669"/>
    <property type="project" value="TreeGrafter"/>
</dbReference>
<evidence type="ECO:0000256" key="4">
    <source>
        <dbReference type="PIRSR" id="PIRSR000137-2"/>
    </source>
</evidence>
<accession>A0A9P4JRS7</accession>
<reference evidence="7" key="1">
    <citation type="journal article" date="2020" name="Stud. Mycol.">
        <title>101 Dothideomycetes genomes: a test case for predicting lifestyles and emergence of pathogens.</title>
        <authorList>
            <person name="Haridas S."/>
            <person name="Albert R."/>
            <person name="Binder M."/>
            <person name="Bloem J."/>
            <person name="Labutti K."/>
            <person name="Salamov A."/>
            <person name="Andreopoulos B."/>
            <person name="Baker S."/>
            <person name="Barry K."/>
            <person name="Bills G."/>
            <person name="Bluhm B."/>
            <person name="Cannon C."/>
            <person name="Castanera R."/>
            <person name="Culley D."/>
            <person name="Daum C."/>
            <person name="Ezra D."/>
            <person name="Gonzalez J."/>
            <person name="Henrissat B."/>
            <person name="Kuo A."/>
            <person name="Liang C."/>
            <person name="Lipzen A."/>
            <person name="Lutzoni F."/>
            <person name="Magnuson J."/>
            <person name="Mondo S."/>
            <person name="Nolan M."/>
            <person name="Ohm R."/>
            <person name="Pangilinan J."/>
            <person name="Park H.-J."/>
            <person name="Ramirez L."/>
            <person name="Alfaro M."/>
            <person name="Sun H."/>
            <person name="Tritt A."/>
            <person name="Yoshinaga Y."/>
            <person name="Zwiers L.-H."/>
            <person name="Turgeon B."/>
            <person name="Goodwin S."/>
            <person name="Spatafora J."/>
            <person name="Crous P."/>
            <person name="Grigoriev I."/>
        </authorList>
    </citation>
    <scope>NUCLEOTIDE SEQUENCE</scope>
    <source>
        <strain evidence="7">ATCC 74209</strain>
    </source>
</reference>
<name>A0A9P4JRS7_9PLEO</name>
<feature type="active site" description="Proton donor" evidence="3">
    <location>
        <position position="553"/>
    </location>
</feature>
<dbReference type="InterPro" id="IPR000172">
    <property type="entry name" value="GMC_OxRdtase_N"/>
</dbReference>
<keyword evidence="5" id="KW-0732">Signal</keyword>
<dbReference type="Pfam" id="PF05199">
    <property type="entry name" value="GMC_oxred_C"/>
    <property type="match status" value="1"/>
</dbReference>
<dbReference type="InterPro" id="IPR036188">
    <property type="entry name" value="FAD/NAD-bd_sf"/>
</dbReference>
<dbReference type="PIRSF" id="PIRSF000137">
    <property type="entry name" value="Alcohol_oxidase"/>
    <property type="match status" value="1"/>
</dbReference>
<keyword evidence="2" id="KW-0325">Glycoprotein</keyword>
<dbReference type="SUPFAM" id="SSF51905">
    <property type="entry name" value="FAD/NAD(P)-binding domain"/>
    <property type="match status" value="1"/>
</dbReference>
<sequence>MVPHFKLLPPFRRLLIVLFIFPLLALSSEPSSISGQQLLGSSFGIPGLNATFTHVIIGGGTAGLVLANRLSAFPENRVAVIEAGSFYELSNGNQSQIPRFVWNGAGVGFLDVNPLVDWNFATTQQPGINNISIHYARGRALGGCSARNHMVYHRATKGAYAKWAEEVLDETYRWENFRKYLDKSITFHEADMSKRPSNTTPSFDPAGQTAKSGPVSVAYSNFVLSFSSWLMAALHEVGLKPIPGFLGGELVGTSWYTRTVDRKTQTRESSETAYLRPVLQRTNLVVYQLTMATKVLFDGKKNAVGVECSCFGKTFYLNATREVILSAGALQSPQLLMISGIGPRSMLERFGIQVLVDSPGVGQGMPEHPVISVTRRVNLIASTVLNTPAKNEAAIRDYLNNATGPLTSTGGDIVGWEKVPRRLISNATAAFLDTFPSDWPDLEFLTGSTYPGTPPDNSDYAAISVAMVATASRGSVTISSASALDPPVIDLGLLADPIDQDIAIAAVKRARELFATSALSPILIDEESVPGPNITTDAQILAFIRSSARTVSHVSCTCKMGKKGDNMAVVDSKGRVFGTGRLRVLDASAMPFLVPGHPMATVYGVAEMIVEDIIQENKEW</sequence>
<dbReference type="GO" id="GO:0016614">
    <property type="term" value="F:oxidoreductase activity, acting on CH-OH group of donors"/>
    <property type="evidence" value="ECO:0007669"/>
    <property type="project" value="InterPro"/>
</dbReference>
<keyword evidence="8" id="KW-1185">Reference proteome</keyword>
<feature type="active site" description="Proton acceptor" evidence="3">
    <location>
        <position position="597"/>
    </location>
</feature>
<dbReference type="PANTHER" id="PTHR11552">
    <property type="entry name" value="GLUCOSE-METHANOL-CHOLINE GMC OXIDOREDUCTASE"/>
    <property type="match status" value="1"/>
</dbReference>
<keyword evidence="4" id="KW-0274">FAD</keyword>
<proteinExistence type="inferred from homology"/>
<feature type="binding site" evidence="4">
    <location>
        <begin position="148"/>
        <end position="151"/>
    </location>
    <ligand>
        <name>FAD</name>
        <dbReference type="ChEBI" id="CHEBI:57692"/>
    </ligand>
</feature>
<dbReference type="Proteomes" id="UP000799536">
    <property type="component" value="Unassembled WGS sequence"/>
</dbReference>
<dbReference type="EMBL" id="ML993950">
    <property type="protein sequence ID" value="KAF2202069.1"/>
    <property type="molecule type" value="Genomic_DNA"/>
</dbReference>
<dbReference type="Gene3D" id="3.50.50.60">
    <property type="entry name" value="FAD/NAD(P)-binding domain"/>
    <property type="match status" value="1"/>
</dbReference>
<feature type="signal peptide" evidence="5">
    <location>
        <begin position="1"/>
        <end position="27"/>
    </location>
</feature>
<dbReference type="GO" id="GO:0050660">
    <property type="term" value="F:flavin adenine dinucleotide binding"/>
    <property type="evidence" value="ECO:0007669"/>
    <property type="project" value="InterPro"/>
</dbReference>
<evidence type="ECO:0000256" key="5">
    <source>
        <dbReference type="SAM" id="SignalP"/>
    </source>
</evidence>
<evidence type="ECO:0000256" key="3">
    <source>
        <dbReference type="PIRSR" id="PIRSR000137-1"/>
    </source>
</evidence>
<dbReference type="PANTHER" id="PTHR11552:SF138">
    <property type="entry name" value="DEHYDROGENASE PKFF-RELATED"/>
    <property type="match status" value="1"/>
</dbReference>
<protein>
    <submittedName>
        <fullName evidence="7">Choline dehydrogenase</fullName>
    </submittedName>
</protein>
<dbReference type="PROSITE" id="PS00624">
    <property type="entry name" value="GMC_OXRED_2"/>
    <property type="match status" value="1"/>
</dbReference>
<dbReference type="AlphaFoldDB" id="A0A9P4JRS7"/>
<feature type="chain" id="PRO_5040299568" evidence="5">
    <location>
        <begin position="28"/>
        <end position="620"/>
    </location>
</feature>
<evidence type="ECO:0000313" key="8">
    <source>
        <dbReference type="Proteomes" id="UP000799536"/>
    </source>
</evidence>
<keyword evidence="4" id="KW-0285">Flavoprotein</keyword>
<feature type="domain" description="Glucose-methanol-choline oxidoreductase N-terminal" evidence="6">
    <location>
        <begin position="328"/>
        <end position="342"/>
    </location>
</feature>
<dbReference type="Gene3D" id="3.30.560.10">
    <property type="entry name" value="Glucose Oxidase, domain 3"/>
    <property type="match status" value="1"/>
</dbReference>
<evidence type="ECO:0000259" key="6">
    <source>
        <dbReference type="PROSITE" id="PS00624"/>
    </source>
</evidence>
<gene>
    <name evidence="7" type="ORF">GQ43DRAFT_471209</name>
</gene>
<dbReference type="InterPro" id="IPR012132">
    <property type="entry name" value="GMC_OxRdtase"/>
</dbReference>
<evidence type="ECO:0000313" key="7">
    <source>
        <dbReference type="EMBL" id="KAF2202069.1"/>
    </source>
</evidence>
<comment type="cofactor">
    <cofactor evidence="4">
        <name>FAD</name>
        <dbReference type="ChEBI" id="CHEBI:57692"/>
    </cofactor>
</comment>
<evidence type="ECO:0000256" key="2">
    <source>
        <dbReference type="ARBA" id="ARBA00023180"/>
    </source>
</evidence>
<dbReference type="Pfam" id="PF00732">
    <property type="entry name" value="GMC_oxred_N"/>
    <property type="match status" value="1"/>
</dbReference>